<gene>
    <name evidence="3" type="ORF">V7x_50970</name>
</gene>
<proteinExistence type="predicted"/>
<dbReference type="RefSeq" id="WP_146415977.1">
    <property type="nucleotide sequence ID" value="NZ_SJPZ01000002.1"/>
</dbReference>
<feature type="region of interest" description="Disordered" evidence="2">
    <location>
        <begin position="481"/>
        <end position="506"/>
    </location>
</feature>
<feature type="coiled-coil region" evidence="1">
    <location>
        <begin position="650"/>
        <end position="692"/>
    </location>
</feature>
<feature type="coiled-coil region" evidence="1">
    <location>
        <begin position="730"/>
        <end position="764"/>
    </location>
</feature>
<dbReference type="SUPFAM" id="SSF52540">
    <property type="entry name" value="P-loop containing nucleoside triphosphate hydrolases"/>
    <property type="match status" value="1"/>
</dbReference>
<dbReference type="AlphaFoldDB" id="A0A5C6FMS6"/>
<dbReference type="InterPro" id="IPR027417">
    <property type="entry name" value="P-loop_NTPase"/>
</dbReference>
<protein>
    <submittedName>
        <fullName evidence="3">AAA-like domain protein</fullName>
    </submittedName>
</protein>
<accession>A0A5C6FMS6</accession>
<evidence type="ECO:0000256" key="1">
    <source>
        <dbReference type="SAM" id="Coils"/>
    </source>
</evidence>
<dbReference type="OrthoDB" id="9758751at2"/>
<evidence type="ECO:0000313" key="4">
    <source>
        <dbReference type="Proteomes" id="UP000316476"/>
    </source>
</evidence>
<name>A0A5C6FMS6_9PLAN</name>
<evidence type="ECO:0000256" key="2">
    <source>
        <dbReference type="SAM" id="MobiDB-lite"/>
    </source>
</evidence>
<organism evidence="3 4">
    <name type="scientific">Crateriforma conspicua</name>
    <dbReference type="NCBI Taxonomy" id="2527996"/>
    <lineage>
        <taxon>Bacteria</taxon>
        <taxon>Pseudomonadati</taxon>
        <taxon>Planctomycetota</taxon>
        <taxon>Planctomycetia</taxon>
        <taxon>Planctomycetales</taxon>
        <taxon>Planctomycetaceae</taxon>
        <taxon>Crateriforma</taxon>
    </lineage>
</organism>
<keyword evidence="1" id="KW-0175">Coiled coil</keyword>
<dbReference type="Proteomes" id="UP000316476">
    <property type="component" value="Unassembled WGS sequence"/>
</dbReference>
<dbReference type="PANTHER" id="PTHR30121:SF6">
    <property type="entry name" value="SLR6007 PROTEIN"/>
    <property type="match status" value="1"/>
</dbReference>
<dbReference type="EMBL" id="SJPZ01000002">
    <property type="protein sequence ID" value="TWU63357.1"/>
    <property type="molecule type" value="Genomic_DNA"/>
</dbReference>
<dbReference type="PANTHER" id="PTHR30121">
    <property type="entry name" value="UNCHARACTERIZED PROTEIN YJGR-RELATED"/>
    <property type="match status" value="1"/>
</dbReference>
<comment type="caution">
    <text evidence="3">The sequence shown here is derived from an EMBL/GenBank/DDBJ whole genome shotgun (WGS) entry which is preliminary data.</text>
</comment>
<dbReference type="InterPro" id="IPR051162">
    <property type="entry name" value="T4SS_component"/>
</dbReference>
<dbReference type="Gene3D" id="3.40.50.300">
    <property type="entry name" value="P-loop containing nucleotide triphosphate hydrolases"/>
    <property type="match status" value="2"/>
</dbReference>
<sequence length="820" mass="91635">MPKNDTKANTPDPKVFEKLSAFYLGRHYDLQQGEMLDDLLMYDSKDLCTHAMCVGMTGSGKTGLCLSLLEEAAIDGIPAICVDPKGDLANLLLTFPDLRPEDFKPWLEAGEATRQGKTLDELAESTATMWRDGLASWGQDGQRIRRLKEAVDVAIYTPGSNIGLPMTVLRSFDAPTPEELKDGEAVAERITGAVSGLLTLIGIDADPMVSPEHILVSSILQHEWSEGKSVAVAQLIRLIQSPPISRVGVLDLESFMPATERAKLAMRLNNLLASPAFASWLEGESLSIQDLYFTAEGKPRLTILSIAHLNENERMFFVTILLNELLAWTRRQSGTSSLRAMFYMDEVAGYFPPVANPPSKPPMLTLLKQARAFGVGITLATQNPVDLDYKGLSNIGTWFLGRLQTERDKARVLEGLEGAASQSGQAFDRGQMEQTLAGLGKRVFLMNNVHDGFPSVFQTRWAMSFLAGPLARNQISRLMQDRKQAMADAQTDAGDEDDAGQSDQPRPVVPAGIEECFLVPQVRSTKGCKLIYRPALLVEGSMRFSKSSLDLEHWRDICHLERCDHGFPDPLWETSAPLHRDIERSDEPEPGFVFKDLPNELISKGKYRTYRSQFKDYMYRHCTFTLYRSVLLDEEAKDSKNRGEAMAYFRQRYREEKDRLEEKLRDKIQSKVRSLEDKLHKAQERVDREAAQSSSSMISAGATLVQGVLGAFLGGRRTGMSTVARSAAYANRQRLDVKQAEQAMDRLRDDISALEDELGREIDRLNETYDPERIEIDTTEIPPRKGDLKAETPVIAWVPWQVDTDGIATPLVPWEPTVES</sequence>
<evidence type="ECO:0000313" key="3">
    <source>
        <dbReference type="EMBL" id="TWU63357.1"/>
    </source>
</evidence>
<reference evidence="3 4" key="1">
    <citation type="submission" date="2019-02" db="EMBL/GenBank/DDBJ databases">
        <title>Deep-cultivation of Planctomycetes and their phenomic and genomic characterization uncovers novel biology.</title>
        <authorList>
            <person name="Wiegand S."/>
            <person name="Jogler M."/>
            <person name="Boedeker C."/>
            <person name="Pinto D."/>
            <person name="Vollmers J."/>
            <person name="Rivas-Marin E."/>
            <person name="Kohn T."/>
            <person name="Peeters S.H."/>
            <person name="Heuer A."/>
            <person name="Rast P."/>
            <person name="Oberbeckmann S."/>
            <person name="Bunk B."/>
            <person name="Jeske O."/>
            <person name="Meyerdierks A."/>
            <person name="Storesund J.E."/>
            <person name="Kallscheuer N."/>
            <person name="Luecker S."/>
            <person name="Lage O.M."/>
            <person name="Pohl T."/>
            <person name="Merkel B.J."/>
            <person name="Hornburger P."/>
            <person name="Mueller R.-W."/>
            <person name="Bruemmer F."/>
            <person name="Labrenz M."/>
            <person name="Spormann A.M."/>
            <person name="Op Den Camp H."/>
            <person name="Overmann J."/>
            <person name="Amann R."/>
            <person name="Jetten M.S.M."/>
            <person name="Mascher T."/>
            <person name="Medema M.H."/>
            <person name="Devos D.P."/>
            <person name="Kaster A.-K."/>
            <person name="Ovreas L."/>
            <person name="Rohde M."/>
            <person name="Galperin M.Y."/>
            <person name="Jogler C."/>
        </authorList>
    </citation>
    <scope>NUCLEOTIDE SEQUENCE [LARGE SCALE GENOMIC DNA]</scope>
    <source>
        <strain evidence="3 4">V7</strain>
    </source>
</reference>